<gene>
    <name evidence="2" type="ORF">HJG59_008758</name>
</gene>
<protein>
    <submittedName>
        <fullName evidence="2">Uncharacterized protein</fullName>
    </submittedName>
</protein>
<dbReference type="InParanoid" id="A0A7J8ERC6"/>
<name>A0A7J8ERC6_MOLMO</name>
<proteinExistence type="predicted"/>
<dbReference type="AlphaFoldDB" id="A0A7J8ERC6"/>
<sequence length="143" mass="14844">MLWDEPVTRAASCRYRTPGLPDRADWESGGPGPAAEAGGVGGAGRRRRVAAPAPWQQTWLLGSVCNKGPEPRARRITGVRETPRSALRRKRRSDLDRGAAGGPFPVDPTPAGAPRAACSLSPAGCGAALRLLAPGLLASRASS</sequence>
<accession>A0A7J8ERC6</accession>
<keyword evidence="3" id="KW-1185">Reference proteome</keyword>
<dbReference type="Proteomes" id="UP000550707">
    <property type="component" value="Unassembled WGS sequence"/>
</dbReference>
<reference evidence="2 3" key="1">
    <citation type="journal article" date="2020" name="Nature">
        <title>Six reference-quality genomes reveal evolution of bat adaptations.</title>
        <authorList>
            <person name="Jebb D."/>
            <person name="Huang Z."/>
            <person name="Pippel M."/>
            <person name="Hughes G.M."/>
            <person name="Lavrichenko K."/>
            <person name="Devanna P."/>
            <person name="Winkler S."/>
            <person name="Jermiin L.S."/>
            <person name="Skirmuntt E.C."/>
            <person name="Katzourakis A."/>
            <person name="Burkitt-Gray L."/>
            <person name="Ray D.A."/>
            <person name="Sullivan K.A.M."/>
            <person name="Roscito J.G."/>
            <person name="Kirilenko B.M."/>
            <person name="Davalos L.M."/>
            <person name="Corthals A.P."/>
            <person name="Power M.L."/>
            <person name="Jones G."/>
            <person name="Ransome R.D."/>
            <person name="Dechmann D.K.N."/>
            <person name="Locatelli A.G."/>
            <person name="Puechmaille S.J."/>
            <person name="Fedrigo O."/>
            <person name="Jarvis E.D."/>
            <person name="Hiller M."/>
            <person name="Vernes S.C."/>
            <person name="Myers E.W."/>
            <person name="Teeling E.C."/>
        </authorList>
    </citation>
    <scope>NUCLEOTIDE SEQUENCE [LARGE SCALE GENOMIC DNA]</scope>
    <source>
        <strain evidence="2">MMolMol1</strain>
        <tissue evidence="2">Muscle</tissue>
    </source>
</reference>
<feature type="region of interest" description="Disordered" evidence="1">
    <location>
        <begin position="63"/>
        <end position="116"/>
    </location>
</feature>
<evidence type="ECO:0000256" key="1">
    <source>
        <dbReference type="SAM" id="MobiDB-lite"/>
    </source>
</evidence>
<evidence type="ECO:0000313" key="3">
    <source>
        <dbReference type="Proteomes" id="UP000550707"/>
    </source>
</evidence>
<evidence type="ECO:0000313" key="2">
    <source>
        <dbReference type="EMBL" id="KAF6438068.1"/>
    </source>
</evidence>
<comment type="caution">
    <text evidence="2">The sequence shown here is derived from an EMBL/GenBank/DDBJ whole genome shotgun (WGS) entry which is preliminary data.</text>
</comment>
<organism evidence="2 3">
    <name type="scientific">Molossus molossus</name>
    <name type="common">Pallas' mastiff bat</name>
    <name type="synonym">Vespertilio molossus</name>
    <dbReference type="NCBI Taxonomy" id="27622"/>
    <lineage>
        <taxon>Eukaryota</taxon>
        <taxon>Metazoa</taxon>
        <taxon>Chordata</taxon>
        <taxon>Craniata</taxon>
        <taxon>Vertebrata</taxon>
        <taxon>Euteleostomi</taxon>
        <taxon>Mammalia</taxon>
        <taxon>Eutheria</taxon>
        <taxon>Laurasiatheria</taxon>
        <taxon>Chiroptera</taxon>
        <taxon>Yangochiroptera</taxon>
        <taxon>Molossidae</taxon>
        <taxon>Molossus</taxon>
    </lineage>
</organism>
<dbReference type="EMBL" id="JACASF010000013">
    <property type="protein sequence ID" value="KAF6438068.1"/>
    <property type="molecule type" value="Genomic_DNA"/>
</dbReference>
<feature type="region of interest" description="Disordered" evidence="1">
    <location>
        <begin position="15"/>
        <end position="49"/>
    </location>
</feature>